<dbReference type="SUPFAM" id="SSF55797">
    <property type="entry name" value="PR-1-like"/>
    <property type="match status" value="1"/>
</dbReference>
<evidence type="ECO:0000313" key="3">
    <source>
        <dbReference type="EMBL" id="MDB6177765.1"/>
    </source>
</evidence>
<evidence type="ECO:0000313" key="4">
    <source>
        <dbReference type="Proteomes" id="UP001165641"/>
    </source>
</evidence>
<proteinExistence type="predicted"/>
<dbReference type="PANTHER" id="PTHR31157:SF1">
    <property type="entry name" value="SCP DOMAIN-CONTAINING PROTEIN"/>
    <property type="match status" value="1"/>
</dbReference>
<dbReference type="RefSeq" id="WP_271888886.1">
    <property type="nucleotide sequence ID" value="NZ_JAQBIE010000010.1"/>
</dbReference>
<dbReference type="CDD" id="cd05379">
    <property type="entry name" value="CAP_bacterial"/>
    <property type="match status" value="1"/>
</dbReference>
<dbReference type="PANTHER" id="PTHR31157">
    <property type="entry name" value="SCP DOMAIN-CONTAINING PROTEIN"/>
    <property type="match status" value="1"/>
</dbReference>
<dbReference type="Gene3D" id="3.40.33.10">
    <property type="entry name" value="CAP"/>
    <property type="match status" value="1"/>
</dbReference>
<name>A0ABT4ZGF0_9RHOB</name>
<feature type="signal peptide" evidence="1">
    <location>
        <begin position="1"/>
        <end position="19"/>
    </location>
</feature>
<evidence type="ECO:0000259" key="2">
    <source>
        <dbReference type="Pfam" id="PF00188"/>
    </source>
</evidence>
<keyword evidence="4" id="KW-1185">Reference proteome</keyword>
<sequence length="180" mass="18763">MMRMAQTVGTMVVTLLVTACAPMQQDGPRDPHDVQASPPGSATCLATSNAQNQTGASATNAARRKMGLAPVRANALLADVAAQHACDMATRGLMSHRGSNSTGPGPRVKARGYAPVLTAENIAAGPFNLQRVLMEWNNSSGHLDNIAIPQVRDFGIGQAVGSDGRTRFWAAVYAAPRSPG</sequence>
<evidence type="ECO:0000256" key="1">
    <source>
        <dbReference type="SAM" id="SignalP"/>
    </source>
</evidence>
<reference evidence="3" key="1">
    <citation type="submission" date="2022-12" db="EMBL/GenBank/DDBJ databases">
        <title>Paracoccus onchidii sp. nov., isolated from a marine invertebrate from the South China Sea.</title>
        <authorList>
            <person name="Xu S."/>
            <person name="Liu Z."/>
            <person name="Xu Y."/>
        </authorList>
    </citation>
    <scope>NUCLEOTIDE SEQUENCE</scope>
    <source>
        <strain evidence="3">Z330</strain>
    </source>
</reference>
<feature type="domain" description="SCP" evidence="2">
    <location>
        <begin position="57"/>
        <end position="173"/>
    </location>
</feature>
<organism evidence="3 4">
    <name type="scientific">Paracoccus onchidii</name>
    <dbReference type="NCBI Taxonomy" id="3017813"/>
    <lineage>
        <taxon>Bacteria</taxon>
        <taxon>Pseudomonadati</taxon>
        <taxon>Pseudomonadota</taxon>
        <taxon>Alphaproteobacteria</taxon>
        <taxon>Rhodobacterales</taxon>
        <taxon>Paracoccaceae</taxon>
        <taxon>Paracoccus</taxon>
    </lineage>
</organism>
<feature type="chain" id="PRO_5045489272" evidence="1">
    <location>
        <begin position="20"/>
        <end position="180"/>
    </location>
</feature>
<dbReference type="Proteomes" id="UP001165641">
    <property type="component" value="Unassembled WGS sequence"/>
</dbReference>
<accession>A0ABT4ZGF0</accession>
<dbReference type="EMBL" id="JAQBIE010000010">
    <property type="protein sequence ID" value="MDB6177765.1"/>
    <property type="molecule type" value="Genomic_DNA"/>
</dbReference>
<gene>
    <name evidence="3" type="ORF">PAF17_09655</name>
</gene>
<protein>
    <submittedName>
        <fullName evidence="3">CAP domain-containing protein</fullName>
    </submittedName>
</protein>
<dbReference type="PROSITE" id="PS51257">
    <property type="entry name" value="PROKAR_LIPOPROTEIN"/>
    <property type="match status" value="1"/>
</dbReference>
<dbReference type="Pfam" id="PF00188">
    <property type="entry name" value="CAP"/>
    <property type="match status" value="1"/>
</dbReference>
<dbReference type="InterPro" id="IPR035940">
    <property type="entry name" value="CAP_sf"/>
</dbReference>
<comment type="caution">
    <text evidence="3">The sequence shown here is derived from an EMBL/GenBank/DDBJ whole genome shotgun (WGS) entry which is preliminary data.</text>
</comment>
<keyword evidence="1" id="KW-0732">Signal</keyword>
<dbReference type="InterPro" id="IPR014044">
    <property type="entry name" value="CAP_dom"/>
</dbReference>